<dbReference type="EMBL" id="UZAH01001634">
    <property type="protein sequence ID" value="VDO19864.1"/>
    <property type="molecule type" value="Genomic_DNA"/>
</dbReference>
<evidence type="ECO:0000256" key="1">
    <source>
        <dbReference type="SAM" id="MobiDB-lite"/>
    </source>
</evidence>
<proteinExistence type="predicted"/>
<evidence type="ECO:0000313" key="3">
    <source>
        <dbReference type="Proteomes" id="UP000050761"/>
    </source>
</evidence>
<evidence type="ECO:0000313" key="4">
    <source>
        <dbReference type="WBParaSite" id="HPBE_0000148101-mRNA-1"/>
    </source>
</evidence>
<organism evidence="3 4">
    <name type="scientific">Heligmosomoides polygyrus</name>
    <name type="common">Parasitic roundworm</name>
    <dbReference type="NCBI Taxonomy" id="6339"/>
    <lineage>
        <taxon>Eukaryota</taxon>
        <taxon>Metazoa</taxon>
        <taxon>Ecdysozoa</taxon>
        <taxon>Nematoda</taxon>
        <taxon>Chromadorea</taxon>
        <taxon>Rhabditida</taxon>
        <taxon>Rhabditina</taxon>
        <taxon>Rhabditomorpha</taxon>
        <taxon>Strongyloidea</taxon>
        <taxon>Heligmosomidae</taxon>
        <taxon>Heligmosomoides</taxon>
    </lineage>
</organism>
<reference evidence="2 3" key="1">
    <citation type="submission" date="2018-11" db="EMBL/GenBank/DDBJ databases">
        <authorList>
            <consortium name="Pathogen Informatics"/>
        </authorList>
    </citation>
    <scope>NUCLEOTIDE SEQUENCE [LARGE SCALE GENOMIC DNA]</scope>
</reference>
<feature type="region of interest" description="Disordered" evidence="1">
    <location>
        <begin position="22"/>
        <end position="52"/>
    </location>
</feature>
<accession>A0A3P7U6D7</accession>
<dbReference type="AlphaFoldDB" id="A0A183F5N9"/>
<accession>A0A183F5N9</accession>
<name>A0A183F5N9_HELPZ</name>
<dbReference type="Proteomes" id="UP000050761">
    <property type="component" value="Unassembled WGS sequence"/>
</dbReference>
<keyword evidence="3" id="KW-1185">Reference proteome</keyword>
<reference evidence="4" key="2">
    <citation type="submission" date="2019-09" db="UniProtKB">
        <authorList>
            <consortium name="WormBaseParasite"/>
        </authorList>
    </citation>
    <scope>IDENTIFICATION</scope>
</reference>
<dbReference type="WBParaSite" id="HPBE_0000148101-mRNA-1">
    <property type="protein sequence ID" value="HPBE_0000148101-mRNA-1"/>
    <property type="gene ID" value="HPBE_0000148101"/>
</dbReference>
<protein>
    <submittedName>
        <fullName evidence="4">Transposase</fullName>
    </submittedName>
</protein>
<sequence>MAFPTSRMQHCCVVVRKDKGRALTHMQSESEQRQPRPCRSGHRPTPACSRVYLDPSGVRPKASVRRALIDCQFGSDRLSTIIHNLA</sequence>
<evidence type="ECO:0000313" key="2">
    <source>
        <dbReference type="EMBL" id="VDO19864.1"/>
    </source>
</evidence>
<gene>
    <name evidence="2" type="ORF">HPBE_LOCUS1482</name>
</gene>